<gene>
    <name evidence="1" type="ORF">EV190_1199</name>
</gene>
<name>A0A4R6USA0_9ACTN</name>
<evidence type="ECO:0000313" key="1">
    <source>
        <dbReference type="EMBL" id="TDQ48195.1"/>
    </source>
</evidence>
<protein>
    <submittedName>
        <fullName evidence="1">Uncharacterized protein</fullName>
    </submittedName>
</protein>
<organism evidence="1 2">
    <name type="scientific">Actinorugispora endophytica</name>
    <dbReference type="NCBI Taxonomy" id="1605990"/>
    <lineage>
        <taxon>Bacteria</taxon>
        <taxon>Bacillati</taxon>
        <taxon>Actinomycetota</taxon>
        <taxon>Actinomycetes</taxon>
        <taxon>Streptosporangiales</taxon>
        <taxon>Nocardiopsidaceae</taxon>
        <taxon>Actinorugispora</taxon>
    </lineage>
</organism>
<dbReference type="EMBL" id="SNYN01000019">
    <property type="protein sequence ID" value="TDQ48195.1"/>
    <property type="molecule type" value="Genomic_DNA"/>
</dbReference>
<evidence type="ECO:0000313" key="2">
    <source>
        <dbReference type="Proteomes" id="UP000295281"/>
    </source>
</evidence>
<dbReference type="RefSeq" id="WP_133742750.1">
    <property type="nucleotide sequence ID" value="NZ_SNYN01000019.1"/>
</dbReference>
<sequence length="75" mass="8731">MRTQFDDHAIEPDDPWPRSPTNVPIRCNVCLDVRFFEDRHAVHPDDHSPGPHCKTCGKRIEFRCTVCGEQWRPSS</sequence>
<accession>A0A4R6USA0</accession>
<dbReference type="Proteomes" id="UP000295281">
    <property type="component" value="Unassembled WGS sequence"/>
</dbReference>
<reference evidence="1 2" key="1">
    <citation type="submission" date="2019-03" db="EMBL/GenBank/DDBJ databases">
        <title>Genomic Encyclopedia of Type Strains, Phase IV (KMG-IV): sequencing the most valuable type-strain genomes for metagenomic binning, comparative biology and taxonomic classification.</title>
        <authorList>
            <person name="Goeker M."/>
        </authorList>
    </citation>
    <scope>NUCLEOTIDE SEQUENCE [LARGE SCALE GENOMIC DNA]</scope>
    <source>
        <strain evidence="1 2">DSM 46770</strain>
    </source>
</reference>
<comment type="caution">
    <text evidence="1">The sequence shown here is derived from an EMBL/GenBank/DDBJ whole genome shotgun (WGS) entry which is preliminary data.</text>
</comment>
<dbReference type="OrthoDB" id="3431958at2"/>
<dbReference type="AlphaFoldDB" id="A0A4R6USA0"/>
<keyword evidence="2" id="KW-1185">Reference proteome</keyword>
<proteinExistence type="predicted"/>